<feature type="region of interest" description="Disordered" evidence="6">
    <location>
        <begin position="434"/>
        <end position="493"/>
    </location>
</feature>
<dbReference type="GO" id="GO:0003729">
    <property type="term" value="F:mRNA binding"/>
    <property type="evidence" value="ECO:0007669"/>
    <property type="project" value="UniProtKB-ARBA"/>
</dbReference>
<feature type="zinc finger region" description="C3H1-type" evidence="5">
    <location>
        <begin position="360"/>
        <end position="388"/>
    </location>
</feature>
<dbReference type="Proteomes" id="UP001652660">
    <property type="component" value="Chromosome 3e"/>
</dbReference>
<feature type="zinc finger region" description="C3H1-type" evidence="5">
    <location>
        <begin position="314"/>
        <end position="342"/>
    </location>
</feature>
<gene>
    <name evidence="9" type="primary">LOC113738125</name>
</gene>
<dbReference type="Pfam" id="PF00642">
    <property type="entry name" value="zf-CCCH"/>
    <property type="match status" value="5"/>
</dbReference>
<dbReference type="InterPro" id="IPR000571">
    <property type="entry name" value="Znf_CCCH"/>
</dbReference>
<feature type="domain" description="C3H1-type" evidence="7">
    <location>
        <begin position="360"/>
        <end position="388"/>
    </location>
</feature>
<evidence type="ECO:0000313" key="8">
    <source>
        <dbReference type="Proteomes" id="UP001652660"/>
    </source>
</evidence>
<feature type="domain" description="C3H1-type" evidence="7">
    <location>
        <begin position="50"/>
        <end position="78"/>
    </location>
</feature>
<feature type="domain" description="C3H1-type" evidence="7">
    <location>
        <begin position="95"/>
        <end position="123"/>
    </location>
</feature>
<evidence type="ECO:0000256" key="4">
    <source>
        <dbReference type="ARBA" id="ARBA00023125"/>
    </source>
</evidence>
<organism evidence="8 9">
    <name type="scientific">Coffea arabica</name>
    <name type="common">Arabian coffee</name>
    <dbReference type="NCBI Taxonomy" id="13443"/>
    <lineage>
        <taxon>Eukaryota</taxon>
        <taxon>Viridiplantae</taxon>
        <taxon>Streptophyta</taxon>
        <taxon>Embryophyta</taxon>
        <taxon>Tracheophyta</taxon>
        <taxon>Spermatophyta</taxon>
        <taxon>Magnoliopsida</taxon>
        <taxon>eudicotyledons</taxon>
        <taxon>Gunneridae</taxon>
        <taxon>Pentapetalae</taxon>
        <taxon>asterids</taxon>
        <taxon>lamiids</taxon>
        <taxon>Gentianales</taxon>
        <taxon>Rubiaceae</taxon>
        <taxon>Ixoroideae</taxon>
        <taxon>Gardenieae complex</taxon>
        <taxon>Bertiereae - Coffeeae clade</taxon>
        <taxon>Coffeeae</taxon>
        <taxon>Coffea</taxon>
    </lineage>
</organism>
<evidence type="ECO:0000259" key="7">
    <source>
        <dbReference type="PROSITE" id="PS50103"/>
    </source>
</evidence>
<dbReference type="PROSITE" id="PS50103">
    <property type="entry name" value="ZF_C3H1"/>
    <property type="match status" value="5"/>
</dbReference>
<proteinExistence type="predicted"/>
<feature type="compositionally biased region" description="Low complexity" evidence="6">
    <location>
        <begin position="437"/>
        <end position="483"/>
    </location>
</feature>
<feature type="zinc finger region" description="C3H1-type" evidence="5">
    <location>
        <begin position="50"/>
        <end position="78"/>
    </location>
</feature>
<dbReference type="RefSeq" id="XP_027121115.1">
    <property type="nucleotide sequence ID" value="XM_027265314.2"/>
</dbReference>
<keyword evidence="4" id="KW-0238">DNA-binding</keyword>
<dbReference type="PANTHER" id="PTHR12506:SF41">
    <property type="entry name" value="ZINC FINGER CCCH DOMAIN-CONTAINING PROTEIN 58"/>
    <property type="match status" value="1"/>
</dbReference>
<dbReference type="InterPro" id="IPR036855">
    <property type="entry name" value="Znf_CCCH_sf"/>
</dbReference>
<reference evidence="8" key="1">
    <citation type="journal article" date="2025" name="Foods">
        <title>Unveiling the Microbial Signatures of Arabica Coffee Cherries: Insights into Ripeness Specific Diversity, Functional Traits, and Implications for Quality and Safety.</title>
        <authorList>
            <consortium name="RefSeq"/>
            <person name="Tenea G.N."/>
            <person name="Cifuentes V."/>
            <person name="Reyes P."/>
            <person name="Cevallos-Vallejos M."/>
        </authorList>
    </citation>
    <scope>NUCLEOTIDE SEQUENCE [LARGE SCALE GENOMIC DNA]</scope>
</reference>
<feature type="region of interest" description="Disordered" evidence="6">
    <location>
        <begin position="1"/>
        <end position="45"/>
    </location>
</feature>
<dbReference type="OrthoDB" id="411372at2759"/>
<dbReference type="SUPFAM" id="SSF90229">
    <property type="entry name" value="CCCH zinc finger"/>
    <property type="match status" value="5"/>
</dbReference>
<evidence type="ECO:0000256" key="5">
    <source>
        <dbReference type="PROSITE-ProRule" id="PRU00723"/>
    </source>
</evidence>
<feature type="domain" description="C3H1-type" evidence="7">
    <location>
        <begin position="314"/>
        <end position="342"/>
    </location>
</feature>
<dbReference type="GO" id="GO:0003677">
    <property type="term" value="F:DNA binding"/>
    <property type="evidence" value="ECO:0007669"/>
    <property type="project" value="UniProtKB-KW"/>
</dbReference>
<evidence type="ECO:0000313" key="9">
    <source>
        <dbReference type="RefSeq" id="XP_027121115.1"/>
    </source>
</evidence>
<dbReference type="PANTHER" id="PTHR12506">
    <property type="entry name" value="PROTEIN PHOSPHATASE RELATED"/>
    <property type="match status" value="1"/>
</dbReference>
<evidence type="ECO:0000256" key="3">
    <source>
        <dbReference type="ARBA" id="ARBA00022833"/>
    </source>
</evidence>
<protein>
    <submittedName>
        <fullName evidence="9">Zinc finger CCCH domain-containing protein 58</fullName>
    </submittedName>
</protein>
<feature type="domain" description="C3H1-type" evidence="7">
    <location>
        <begin position="141"/>
        <end position="169"/>
    </location>
</feature>
<evidence type="ECO:0000256" key="6">
    <source>
        <dbReference type="SAM" id="MobiDB-lite"/>
    </source>
</evidence>
<dbReference type="Gene3D" id="2.30.30.1190">
    <property type="match status" value="1"/>
</dbReference>
<dbReference type="SMART" id="SM00356">
    <property type="entry name" value="ZnF_C3H1"/>
    <property type="match status" value="5"/>
</dbReference>
<dbReference type="GO" id="GO:0008270">
    <property type="term" value="F:zinc ion binding"/>
    <property type="evidence" value="ECO:0007669"/>
    <property type="project" value="UniProtKB-KW"/>
</dbReference>
<keyword evidence="2 5" id="KW-0863">Zinc-finger</keyword>
<keyword evidence="8" id="KW-1185">Reference proteome</keyword>
<evidence type="ECO:0000256" key="2">
    <source>
        <dbReference type="ARBA" id="ARBA00022771"/>
    </source>
</evidence>
<dbReference type="Gene3D" id="4.10.1000.10">
    <property type="entry name" value="Zinc finger, CCCH-type"/>
    <property type="match status" value="2"/>
</dbReference>
<evidence type="ECO:0000256" key="1">
    <source>
        <dbReference type="ARBA" id="ARBA00022723"/>
    </source>
</evidence>
<keyword evidence="1 5" id="KW-0479">Metal-binding</keyword>
<sequence>MERYSGTQAMEGAATADPVAEWTAPSGETGLEEPMWQLGLGGGPEPYPERPDQADCIYYLRTGLCGYGARCRFNHPRDRTAAMGARATAGEYPERVGQPVCQFYMRTGNCKFGASCKYHHPRQGSGSQTPVNLNFFGYPLRPGEKECSYYVKTGQCKYGVTCKYHHPQPAGVQMPAPAPGPGPGPLPAPATVPAPAIYPPVQSPSVQSSQQYGVVPGNWPVPRPTLFPGSYIPGTYGPMLLPPGMVPLPAWTSYPTPASLAATASNQPAMGAGHIYGITQLSPSAPAYTGQYLSIPPAAGPSGSSQREHAFPERPGQPECQYYMKYGDCKFGASCRYHHPPELSAQKANPVLSPMGLPLRPGAAVCSHYLQNGVCKFGPSCKFDHPMGTLSYSPSASSLADMPVAPYPVGSSMGTLAPSSSSSDLRPELISGSSKDAFSSRMSSVSASSGSVGSLFSKSSIVPHSSTQQPGQGTSTSSGSSSTVHGSEVRTSS</sequence>
<feature type="zinc finger region" description="C3H1-type" evidence="5">
    <location>
        <begin position="95"/>
        <end position="123"/>
    </location>
</feature>
<feature type="zinc finger region" description="C3H1-type" evidence="5">
    <location>
        <begin position="141"/>
        <end position="169"/>
    </location>
</feature>
<reference evidence="9" key="2">
    <citation type="submission" date="2025-08" db="UniProtKB">
        <authorList>
            <consortium name="RefSeq"/>
        </authorList>
    </citation>
    <scope>IDENTIFICATION</scope>
    <source>
        <tissue evidence="9">Leaves</tissue>
    </source>
</reference>
<accession>A0A6P6X0H4</accession>
<dbReference type="InterPro" id="IPR050974">
    <property type="entry name" value="Plant_ZF_CCCH"/>
</dbReference>
<name>A0A6P6X0H4_COFAR</name>
<dbReference type="GeneID" id="113738125"/>
<keyword evidence="3 5" id="KW-0862">Zinc</keyword>
<dbReference type="AlphaFoldDB" id="A0A6P6X0H4"/>